<organism evidence="6 7">
    <name type="scientific">Haemaphysalis longicornis</name>
    <name type="common">Bush tick</name>
    <dbReference type="NCBI Taxonomy" id="44386"/>
    <lineage>
        <taxon>Eukaryota</taxon>
        <taxon>Metazoa</taxon>
        <taxon>Ecdysozoa</taxon>
        <taxon>Arthropoda</taxon>
        <taxon>Chelicerata</taxon>
        <taxon>Arachnida</taxon>
        <taxon>Acari</taxon>
        <taxon>Parasitiformes</taxon>
        <taxon>Ixodida</taxon>
        <taxon>Ixodoidea</taxon>
        <taxon>Ixodidae</taxon>
        <taxon>Haemaphysalinae</taxon>
        <taxon>Haemaphysalis</taxon>
    </lineage>
</organism>
<dbReference type="InterPro" id="IPR002018">
    <property type="entry name" value="CarbesteraseB"/>
</dbReference>
<dbReference type="SUPFAM" id="SSF53474">
    <property type="entry name" value="alpha/beta-Hydrolases"/>
    <property type="match status" value="1"/>
</dbReference>
<dbReference type="Gene3D" id="3.40.50.1820">
    <property type="entry name" value="alpha/beta hydrolase"/>
    <property type="match status" value="1"/>
</dbReference>
<evidence type="ECO:0000256" key="2">
    <source>
        <dbReference type="ARBA" id="ARBA00022487"/>
    </source>
</evidence>
<reference evidence="6 7" key="1">
    <citation type="journal article" date="2020" name="Cell">
        <title>Large-Scale Comparative Analyses of Tick Genomes Elucidate Their Genetic Diversity and Vector Capacities.</title>
        <authorList>
            <consortium name="Tick Genome and Microbiome Consortium (TIGMIC)"/>
            <person name="Jia N."/>
            <person name="Wang J."/>
            <person name="Shi W."/>
            <person name="Du L."/>
            <person name="Sun Y."/>
            <person name="Zhan W."/>
            <person name="Jiang J.F."/>
            <person name="Wang Q."/>
            <person name="Zhang B."/>
            <person name="Ji P."/>
            <person name="Bell-Sakyi L."/>
            <person name="Cui X.M."/>
            <person name="Yuan T.T."/>
            <person name="Jiang B.G."/>
            <person name="Yang W.F."/>
            <person name="Lam T.T."/>
            <person name="Chang Q.C."/>
            <person name="Ding S.J."/>
            <person name="Wang X.J."/>
            <person name="Zhu J.G."/>
            <person name="Ruan X.D."/>
            <person name="Zhao L."/>
            <person name="Wei J.T."/>
            <person name="Ye R.Z."/>
            <person name="Que T.C."/>
            <person name="Du C.H."/>
            <person name="Zhou Y.H."/>
            <person name="Cheng J.X."/>
            <person name="Dai P.F."/>
            <person name="Guo W.B."/>
            <person name="Han X.H."/>
            <person name="Huang E.J."/>
            <person name="Li L.F."/>
            <person name="Wei W."/>
            <person name="Gao Y.C."/>
            <person name="Liu J.Z."/>
            <person name="Shao H.Z."/>
            <person name="Wang X."/>
            <person name="Wang C.C."/>
            <person name="Yang T.C."/>
            <person name="Huo Q.B."/>
            <person name="Li W."/>
            <person name="Chen H.Y."/>
            <person name="Chen S.E."/>
            <person name="Zhou L.G."/>
            <person name="Ni X.B."/>
            <person name="Tian J.H."/>
            <person name="Sheng Y."/>
            <person name="Liu T."/>
            <person name="Pan Y.S."/>
            <person name="Xia L.Y."/>
            <person name="Li J."/>
            <person name="Zhao F."/>
            <person name="Cao W.C."/>
        </authorList>
    </citation>
    <scope>NUCLEOTIDE SEQUENCE [LARGE SCALE GENOMIC DNA]</scope>
    <source>
        <strain evidence="6">HaeL-2018</strain>
    </source>
</reference>
<keyword evidence="3" id="KW-0378">Hydrolase</keyword>
<dbReference type="Proteomes" id="UP000821853">
    <property type="component" value="Chromosome 2"/>
</dbReference>
<evidence type="ECO:0000313" key="7">
    <source>
        <dbReference type="Proteomes" id="UP000821853"/>
    </source>
</evidence>
<dbReference type="InterPro" id="IPR050654">
    <property type="entry name" value="AChE-related_enzymes"/>
</dbReference>
<dbReference type="GO" id="GO:0005615">
    <property type="term" value="C:extracellular space"/>
    <property type="evidence" value="ECO:0007669"/>
    <property type="project" value="TreeGrafter"/>
</dbReference>
<dbReference type="GO" id="GO:0003990">
    <property type="term" value="F:acetylcholinesterase activity"/>
    <property type="evidence" value="ECO:0007669"/>
    <property type="project" value="TreeGrafter"/>
</dbReference>
<keyword evidence="2" id="KW-0719">Serine esterase</keyword>
<dbReference type="EMBL" id="JABSTR010000004">
    <property type="protein sequence ID" value="KAH9366022.1"/>
    <property type="molecule type" value="Genomic_DNA"/>
</dbReference>
<feature type="domain" description="Carboxylesterase type B" evidence="5">
    <location>
        <begin position="2"/>
        <end position="238"/>
    </location>
</feature>
<dbReference type="AlphaFoldDB" id="A0A9J6FI35"/>
<dbReference type="VEuPathDB" id="VectorBase:HLOH_040091"/>
<dbReference type="Pfam" id="PF00135">
    <property type="entry name" value="COesterase"/>
    <property type="match status" value="1"/>
</dbReference>
<comment type="caution">
    <text evidence="6">The sequence shown here is derived from an EMBL/GenBank/DDBJ whole genome shotgun (WGS) entry which is preliminary data.</text>
</comment>
<dbReference type="PANTHER" id="PTHR43918">
    <property type="entry name" value="ACETYLCHOLINESTERASE"/>
    <property type="match status" value="1"/>
</dbReference>
<gene>
    <name evidence="6" type="ORF">HPB48_021096</name>
</gene>
<evidence type="ECO:0000259" key="5">
    <source>
        <dbReference type="Pfam" id="PF00135"/>
    </source>
</evidence>
<proteinExistence type="inferred from homology"/>
<dbReference type="PANTHER" id="PTHR43918:SF4">
    <property type="entry name" value="CARBOXYLIC ESTER HYDROLASE"/>
    <property type="match status" value="1"/>
</dbReference>
<name>A0A9J6FI35_HAELO</name>
<dbReference type="GO" id="GO:0005886">
    <property type="term" value="C:plasma membrane"/>
    <property type="evidence" value="ECO:0007669"/>
    <property type="project" value="TreeGrafter"/>
</dbReference>
<dbReference type="GO" id="GO:0006581">
    <property type="term" value="P:acetylcholine catabolic process"/>
    <property type="evidence" value="ECO:0007669"/>
    <property type="project" value="TreeGrafter"/>
</dbReference>
<evidence type="ECO:0000256" key="4">
    <source>
        <dbReference type="ARBA" id="ARBA00023180"/>
    </source>
</evidence>
<comment type="similarity">
    <text evidence="1">Belongs to the type-B carboxylesterase/lipase family.</text>
</comment>
<sequence length="325" mass="35383">MVVALTGDWFQTGSNSDYDWAELAVLGDLVVVSPNHRHGVAGFLNVPFNDAAKNSAVEDVILALSWIKRNAALFDGDPDNIVAMGHGSGAFLLLSVILKGREGSGVVFKRALLQGPPLPSMPLPRNTPDMGVVYVRNISRSLSFRGHKPEEQFAFLKKAEIKDLLRASQSLRIPLRFVPSGFENGPKTPERSVTVANLPAGFEVIVGSDLSEGRAFNERFILPFALSRKSVDDAVSLFETVCVFVKEAECSFDRRNSAGVDWLKTLAKGEFLEHLAHFWTTCSSVAIADAIAGTKARVHHYVSEGSRLLEGYLSPDAIAEFLARG</sequence>
<evidence type="ECO:0000313" key="6">
    <source>
        <dbReference type="EMBL" id="KAH9366022.1"/>
    </source>
</evidence>
<evidence type="ECO:0000256" key="3">
    <source>
        <dbReference type="ARBA" id="ARBA00022801"/>
    </source>
</evidence>
<dbReference type="GO" id="GO:0019695">
    <property type="term" value="P:choline metabolic process"/>
    <property type="evidence" value="ECO:0007669"/>
    <property type="project" value="TreeGrafter"/>
</dbReference>
<keyword evidence="7" id="KW-1185">Reference proteome</keyword>
<dbReference type="OrthoDB" id="6496637at2759"/>
<keyword evidence="4" id="KW-0325">Glycoprotein</keyword>
<evidence type="ECO:0000256" key="1">
    <source>
        <dbReference type="ARBA" id="ARBA00005964"/>
    </source>
</evidence>
<protein>
    <recommendedName>
        <fullName evidence="5">Carboxylesterase type B domain-containing protein</fullName>
    </recommendedName>
</protein>
<accession>A0A9J6FI35</accession>
<dbReference type="InterPro" id="IPR029058">
    <property type="entry name" value="AB_hydrolase_fold"/>
</dbReference>